<comment type="caution">
    <text evidence="1">The sequence shown here is derived from an EMBL/GenBank/DDBJ whole genome shotgun (WGS) entry which is preliminary data.</text>
</comment>
<evidence type="ECO:0008006" key="3">
    <source>
        <dbReference type="Google" id="ProtNLM"/>
    </source>
</evidence>
<organism evidence="1 2">
    <name type="scientific">Companilactobacillus baiquanensis</name>
    <dbReference type="NCBI Taxonomy" id="2486005"/>
    <lineage>
        <taxon>Bacteria</taxon>
        <taxon>Bacillati</taxon>
        <taxon>Bacillota</taxon>
        <taxon>Bacilli</taxon>
        <taxon>Lactobacillales</taxon>
        <taxon>Lactobacillaceae</taxon>
        <taxon>Companilactobacillus</taxon>
    </lineage>
</organism>
<dbReference type="RefSeq" id="WP_125593520.1">
    <property type="nucleotide sequence ID" value="NZ_JBHSSN010000015.1"/>
</dbReference>
<keyword evidence="2" id="KW-1185">Reference proteome</keyword>
<evidence type="ECO:0000313" key="2">
    <source>
        <dbReference type="Proteomes" id="UP001596186"/>
    </source>
</evidence>
<proteinExistence type="predicted"/>
<gene>
    <name evidence="1" type="ORF">ACFP1F_10390</name>
</gene>
<reference evidence="2" key="1">
    <citation type="journal article" date="2019" name="Int. J. Syst. Evol. Microbiol.">
        <title>The Global Catalogue of Microorganisms (GCM) 10K type strain sequencing project: providing services to taxonomists for standard genome sequencing and annotation.</title>
        <authorList>
            <consortium name="The Broad Institute Genomics Platform"/>
            <consortium name="The Broad Institute Genome Sequencing Center for Infectious Disease"/>
            <person name="Wu L."/>
            <person name="Ma J."/>
        </authorList>
    </citation>
    <scope>NUCLEOTIDE SEQUENCE [LARGE SCALE GENOMIC DNA]</scope>
    <source>
        <strain evidence="2">CCM 8895</strain>
    </source>
</reference>
<evidence type="ECO:0000313" key="1">
    <source>
        <dbReference type="EMBL" id="MFC6324146.1"/>
    </source>
</evidence>
<dbReference type="Proteomes" id="UP001596186">
    <property type="component" value="Unassembled WGS sequence"/>
</dbReference>
<accession>A0ABW1UWM7</accession>
<sequence>MEVLNDGRLEFSNNTAEAQGLDPRKYLNYLFNEIPHLEVINQESLMNYMPWSQSVLHYTALTFHFIF</sequence>
<name>A0ABW1UWM7_9LACO</name>
<dbReference type="EMBL" id="JBHSSN010000015">
    <property type="protein sequence ID" value="MFC6324146.1"/>
    <property type="molecule type" value="Genomic_DNA"/>
</dbReference>
<protein>
    <recommendedName>
        <fullName evidence="3">Transposase IS66 C-terminal domain-containing protein</fullName>
    </recommendedName>
</protein>